<proteinExistence type="inferred from homology"/>
<keyword evidence="3" id="KW-0285">Flavoprotein</keyword>
<evidence type="ECO:0000259" key="6">
    <source>
        <dbReference type="Pfam" id="PF00732"/>
    </source>
</evidence>
<evidence type="ECO:0000256" key="2">
    <source>
        <dbReference type="ARBA" id="ARBA00010790"/>
    </source>
</evidence>
<dbReference type="AlphaFoldDB" id="A0A7R9J6K6"/>
<dbReference type="Gene3D" id="4.10.450.10">
    <property type="entry name" value="Glucose Oxidase, domain 2"/>
    <property type="match status" value="1"/>
</dbReference>
<name>A0A7R9J6K6_TIMCA</name>
<dbReference type="InterPro" id="IPR036188">
    <property type="entry name" value="FAD/NAD-bd_sf"/>
</dbReference>
<reference evidence="8" key="1">
    <citation type="submission" date="2020-11" db="EMBL/GenBank/DDBJ databases">
        <authorList>
            <person name="Tran Van P."/>
        </authorList>
    </citation>
    <scope>NUCLEOTIDE SEQUENCE</scope>
</reference>
<dbReference type="PANTHER" id="PTHR11552">
    <property type="entry name" value="GLUCOSE-METHANOL-CHOLINE GMC OXIDOREDUCTASE"/>
    <property type="match status" value="1"/>
</dbReference>
<evidence type="ECO:0000256" key="3">
    <source>
        <dbReference type="ARBA" id="ARBA00022630"/>
    </source>
</evidence>
<sequence length="325" mass="36973">MQGMEAQRTQENRTTITARPKRDRVNPILHLCCVQCAVSLTLSRLVVFTMESDVATNTTACVINTANNFYHDLQGKRTWRSRYSRIILFFLRNTPMDWKYMTFPYNSSCNSVGCFWNGGKVLGGSNVLNAMWYVRDENAIGMLKTFKEMGYKEANFNREQQEGIVQYTLHQGKRWINNTAFLKPVRYIRSNLKFVTNVRITKILINSSSKKAHGVEYKMNNELSSYYISITKKKVILSAGAIKSPQLLMLSVIGPKTVLDDFGIALILDLKVRFNSSATKVYGIANLKVVDASIMSVIPRGNINATTIMITKKEADMIKTKWQKS</sequence>
<evidence type="ECO:0000259" key="7">
    <source>
        <dbReference type="Pfam" id="PF05199"/>
    </source>
</evidence>
<feature type="domain" description="Glucose-methanol-choline oxidoreductase N-terminal" evidence="6">
    <location>
        <begin position="142"/>
        <end position="257"/>
    </location>
</feature>
<comment type="cofactor">
    <cofactor evidence="1">
        <name>FAD</name>
        <dbReference type="ChEBI" id="CHEBI:57692"/>
    </cofactor>
</comment>
<dbReference type="InterPro" id="IPR012132">
    <property type="entry name" value="GMC_OxRdtase"/>
</dbReference>
<evidence type="ECO:0000256" key="4">
    <source>
        <dbReference type="ARBA" id="ARBA00022827"/>
    </source>
</evidence>
<organism evidence="8">
    <name type="scientific">Timema californicum</name>
    <name type="common">California timema</name>
    <name type="synonym">Walking stick</name>
    <dbReference type="NCBI Taxonomy" id="61474"/>
    <lineage>
        <taxon>Eukaryota</taxon>
        <taxon>Metazoa</taxon>
        <taxon>Ecdysozoa</taxon>
        <taxon>Arthropoda</taxon>
        <taxon>Hexapoda</taxon>
        <taxon>Insecta</taxon>
        <taxon>Pterygota</taxon>
        <taxon>Neoptera</taxon>
        <taxon>Polyneoptera</taxon>
        <taxon>Phasmatodea</taxon>
        <taxon>Timematodea</taxon>
        <taxon>Timematoidea</taxon>
        <taxon>Timematidae</taxon>
        <taxon>Timema</taxon>
    </lineage>
</organism>
<dbReference type="InterPro" id="IPR027424">
    <property type="entry name" value="Glucose_Oxidase_domain_2"/>
</dbReference>
<evidence type="ECO:0000256" key="1">
    <source>
        <dbReference type="ARBA" id="ARBA00001974"/>
    </source>
</evidence>
<evidence type="ECO:0000256" key="5">
    <source>
        <dbReference type="ARBA" id="ARBA00023002"/>
    </source>
</evidence>
<keyword evidence="5" id="KW-0560">Oxidoreductase</keyword>
<protein>
    <submittedName>
        <fullName evidence="8">(California timema) hypothetical protein</fullName>
    </submittedName>
</protein>
<comment type="similarity">
    <text evidence="2">Belongs to the GMC oxidoreductase family.</text>
</comment>
<gene>
    <name evidence="8" type="ORF">TCMB3V08_LOCUS6182</name>
</gene>
<dbReference type="PANTHER" id="PTHR11552:SF227">
    <property type="entry name" value="GLUCOSE DEHYDROGENASE [FAD, QUINONE]-LIKE PROTEIN"/>
    <property type="match status" value="1"/>
</dbReference>
<dbReference type="Gene3D" id="3.50.50.60">
    <property type="entry name" value="FAD/NAD(P)-binding domain"/>
    <property type="match status" value="3"/>
</dbReference>
<accession>A0A7R9J6K6</accession>
<dbReference type="InterPro" id="IPR007867">
    <property type="entry name" value="GMC_OxRtase_C"/>
</dbReference>
<dbReference type="Pfam" id="PF05199">
    <property type="entry name" value="GMC_oxred_C"/>
    <property type="match status" value="1"/>
</dbReference>
<dbReference type="SUPFAM" id="SSF51905">
    <property type="entry name" value="FAD/NAD(P)-binding domain"/>
    <property type="match status" value="1"/>
</dbReference>
<feature type="domain" description="Glucose-methanol-choline oxidoreductase C-terminal" evidence="7">
    <location>
        <begin position="277"/>
        <end position="310"/>
    </location>
</feature>
<dbReference type="GO" id="GO:0050660">
    <property type="term" value="F:flavin adenine dinucleotide binding"/>
    <property type="evidence" value="ECO:0007669"/>
    <property type="project" value="InterPro"/>
</dbReference>
<dbReference type="GO" id="GO:0016614">
    <property type="term" value="F:oxidoreductase activity, acting on CH-OH group of donors"/>
    <property type="evidence" value="ECO:0007669"/>
    <property type="project" value="InterPro"/>
</dbReference>
<dbReference type="EMBL" id="OE181691">
    <property type="protein sequence ID" value="CAD7573546.1"/>
    <property type="molecule type" value="Genomic_DNA"/>
</dbReference>
<dbReference type="InterPro" id="IPR000172">
    <property type="entry name" value="GMC_OxRdtase_N"/>
</dbReference>
<evidence type="ECO:0000313" key="8">
    <source>
        <dbReference type="EMBL" id="CAD7573546.1"/>
    </source>
</evidence>
<keyword evidence="4" id="KW-0274">FAD</keyword>
<dbReference type="Gene3D" id="3.30.560.10">
    <property type="entry name" value="Glucose Oxidase, domain 3"/>
    <property type="match status" value="2"/>
</dbReference>
<dbReference type="Pfam" id="PF00732">
    <property type="entry name" value="GMC_oxred_N"/>
    <property type="match status" value="1"/>
</dbReference>